<evidence type="ECO:0000256" key="3">
    <source>
        <dbReference type="ARBA" id="ARBA00047418"/>
    </source>
</evidence>
<dbReference type="SMART" id="SM00456">
    <property type="entry name" value="WW"/>
    <property type="match status" value="1"/>
</dbReference>
<comment type="catalytic activity">
    <reaction evidence="5">
        <text>a 5'-end (N(2),N(7)-dimethyl 5'-triphosphoguanosine)-ribonucleoside in snRNA + S-adenosyl-L-methionine = a 5'-end (N(2),N(2),N(7)-trimethyl 5'-triphosphoguanosine)-ribonucleoside in snRNA + S-adenosyl-L-homocysteine + H(+)</text>
        <dbReference type="Rhea" id="RHEA:78479"/>
        <dbReference type="Rhea" id="RHEA-COMP:19087"/>
        <dbReference type="Rhea" id="RHEA-COMP:19089"/>
        <dbReference type="ChEBI" id="CHEBI:15378"/>
        <dbReference type="ChEBI" id="CHEBI:57856"/>
        <dbReference type="ChEBI" id="CHEBI:59789"/>
        <dbReference type="ChEBI" id="CHEBI:167623"/>
        <dbReference type="ChEBI" id="CHEBI:172880"/>
    </reaction>
    <physiologicalReaction direction="left-to-right" evidence="5">
        <dbReference type="Rhea" id="RHEA:78480"/>
    </physiologicalReaction>
</comment>
<dbReference type="FunFam" id="3.40.50.150:FF:000305">
    <property type="entry name" value="S-adenosyl-L-methionine-dependent methyltransferase superfamily protein"/>
    <property type="match status" value="1"/>
</dbReference>
<dbReference type="PANTHER" id="PTHR14741">
    <property type="entry name" value="S-ADENOSYLMETHIONINE-DEPENDENT METHYLTRANSFERASE RELATED"/>
    <property type="match status" value="1"/>
</dbReference>
<gene>
    <name evidence="12" type="primary">LOC109720828</name>
</gene>
<comment type="catalytic activity">
    <reaction evidence="6">
        <text>a 5'-end (N(7)-methyl 5'-triphosphoguanosine)-ribonucleoside in snRNA + S-adenosyl-L-methionine = a 5'-end (N(2),N(7)-dimethyl 5'-triphosphoguanosine)-ribonucleoside in snRNA + S-adenosyl-L-homocysteine + H(+)</text>
        <dbReference type="Rhea" id="RHEA:78471"/>
        <dbReference type="Rhea" id="RHEA-COMP:19085"/>
        <dbReference type="Rhea" id="RHEA-COMP:19087"/>
        <dbReference type="ChEBI" id="CHEBI:15378"/>
        <dbReference type="ChEBI" id="CHEBI:57856"/>
        <dbReference type="ChEBI" id="CHEBI:59789"/>
        <dbReference type="ChEBI" id="CHEBI:156461"/>
        <dbReference type="ChEBI" id="CHEBI:172880"/>
    </reaction>
    <physiologicalReaction direction="left-to-right" evidence="6">
        <dbReference type="Rhea" id="RHEA:78472"/>
    </physiologicalReaction>
</comment>
<evidence type="ECO:0000313" key="12">
    <source>
        <dbReference type="RefSeq" id="XP_020103758.1"/>
    </source>
</evidence>
<feature type="domain" description="WW" evidence="10">
    <location>
        <begin position="302"/>
        <end position="330"/>
    </location>
</feature>
<dbReference type="PANTHER" id="PTHR14741:SF32">
    <property type="entry name" value="TRIMETHYLGUANOSINE SYNTHASE"/>
    <property type="match status" value="1"/>
</dbReference>
<dbReference type="InterPro" id="IPR001202">
    <property type="entry name" value="WW_dom"/>
</dbReference>
<evidence type="ECO:0000256" key="5">
    <source>
        <dbReference type="ARBA" id="ARBA00048763"/>
    </source>
</evidence>
<sequence>MASYLFFLFIYFTDFFFFFVSPIFSSKVFWELWSRDSSYSNSYSETYSRDYSPEDEPTSSCTATDVNSGITQEVDGYAHAEDLELACQMDALGLPVSFSTSKEKKNVAFGGKKKGKGVKSRSSSDLKDNTVPAVWKDGESESVSPSRVWHDFTSSPTRCDASGESARASPCKTEEIDGGYAAFANSQFCDKVSDEIGLDHVDRETKFCGIASQSDARSSGQRSHGNGFSNGSGELCEEGRSYEKNEEEKHLDSSLISHDTSENCGSNDTETLKPCSISVESPLSENHAQNAENSAHFEFGDWRVIWDAFYERNYFYNVETRESTWYPPSGLEDFALSTSTCAATEEDAQGLQDLSCSFHEKNVHDLDKEENNVYCEEACNIPDSSLEDPKNTIHEVQYEENVQSDSSTINGLDYHYSIATTKKKKRVRRLQSQHTFQGVIEGLSTTDISKYWIQRYSLFSRFDYGIKMDEEGWFSVTPEPIARHHASRCGSGTIIDCFTGAGGNAIQFAMKSNHVIAIDVDPTKIECAQHNAAIYGVNDQIDFIIGDFFQIARRLKGDTVFMSPPWGGPDYVKVETYDIRTMLKPCDGYFLFKIAMTIASRIVMFLPRNVDLNQLAELSLSVDPPCELEVEKSFLNGKFKAITAYFKVR</sequence>
<feature type="region of interest" description="Disordered" evidence="8">
    <location>
        <begin position="212"/>
        <end position="269"/>
    </location>
</feature>
<keyword evidence="9" id="KW-1133">Transmembrane helix</keyword>
<dbReference type="PROSITE" id="PS50020">
    <property type="entry name" value="WW_DOMAIN_2"/>
    <property type="match status" value="1"/>
</dbReference>
<dbReference type="SUPFAM" id="SSF51045">
    <property type="entry name" value="WW domain"/>
    <property type="match status" value="1"/>
</dbReference>
<dbReference type="Gene3D" id="2.20.70.10">
    <property type="match status" value="1"/>
</dbReference>
<dbReference type="CDD" id="cd00201">
    <property type="entry name" value="WW"/>
    <property type="match status" value="1"/>
</dbReference>
<dbReference type="GO" id="GO:0071164">
    <property type="term" value="F:RNA cap trimethylguanosine synthase activity"/>
    <property type="evidence" value="ECO:0007669"/>
    <property type="project" value="TreeGrafter"/>
</dbReference>
<comment type="catalytic activity">
    <reaction evidence="4">
        <text>a 5'-end (N(7)-methyl 5'-triphosphoguanosine)-ribonucleoside in snoRNA + S-adenosyl-L-methionine = a 5'-end (N(2),N(7)-dimethyl 5'-triphosphoguanosine)-ribonucleoside in snoRNA + S-adenosyl-L-homocysteine + H(+)</text>
        <dbReference type="Rhea" id="RHEA:78475"/>
        <dbReference type="Rhea" id="RHEA-COMP:19086"/>
        <dbReference type="Rhea" id="RHEA-COMP:19088"/>
        <dbReference type="ChEBI" id="CHEBI:15378"/>
        <dbReference type="ChEBI" id="CHEBI:57856"/>
        <dbReference type="ChEBI" id="CHEBI:59789"/>
        <dbReference type="ChEBI" id="CHEBI:156461"/>
        <dbReference type="ChEBI" id="CHEBI:172880"/>
    </reaction>
    <physiologicalReaction direction="left-to-right" evidence="4">
        <dbReference type="Rhea" id="RHEA:78476"/>
    </physiologicalReaction>
</comment>
<accession>A0A6P5GCY2</accession>
<evidence type="ECO:0000259" key="10">
    <source>
        <dbReference type="PROSITE" id="PS50020"/>
    </source>
</evidence>
<dbReference type="Proteomes" id="UP000515123">
    <property type="component" value="Linkage group 1"/>
</dbReference>
<dbReference type="Pfam" id="PF09445">
    <property type="entry name" value="Methyltransf_15"/>
    <property type="match status" value="1"/>
</dbReference>
<dbReference type="SUPFAM" id="SSF53335">
    <property type="entry name" value="S-adenosyl-L-methionine-dependent methyltransferases"/>
    <property type="match status" value="1"/>
</dbReference>
<dbReference type="OrthoDB" id="194443at2759"/>
<evidence type="ECO:0000256" key="7">
    <source>
        <dbReference type="ARBA" id="ARBA00049790"/>
    </source>
</evidence>
<proteinExistence type="inferred from homology"/>
<keyword evidence="9" id="KW-0812">Transmembrane</keyword>
<dbReference type="InterPro" id="IPR019012">
    <property type="entry name" value="RNA_cap_Gua-N2-MeTrfase"/>
</dbReference>
<feature type="compositionally biased region" description="Polar residues" evidence="8">
    <location>
        <begin position="254"/>
        <end position="269"/>
    </location>
</feature>
<evidence type="ECO:0000256" key="6">
    <source>
        <dbReference type="ARBA" id="ARBA00049075"/>
    </source>
</evidence>
<feature type="region of interest" description="Disordered" evidence="8">
    <location>
        <begin position="111"/>
        <end position="130"/>
    </location>
</feature>
<evidence type="ECO:0000313" key="11">
    <source>
        <dbReference type="Proteomes" id="UP000515123"/>
    </source>
</evidence>
<reference evidence="11" key="1">
    <citation type="journal article" date="2015" name="Nat. Genet.">
        <title>The pineapple genome and the evolution of CAM photosynthesis.</title>
        <authorList>
            <person name="Ming R."/>
            <person name="VanBuren R."/>
            <person name="Wai C.M."/>
            <person name="Tang H."/>
            <person name="Schatz M.C."/>
            <person name="Bowers J.E."/>
            <person name="Lyons E."/>
            <person name="Wang M.L."/>
            <person name="Chen J."/>
            <person name="Biggers E."/>
            <person name="Zhang J."/>
            <person name="Huang L."/>
            <person name="Zhang L."/>
            <person name="Miao W."/>
            <person name="Zhang J."/>
            <person name="Ye Z."/>
            <person name="Miao C."/>
            <person name="Lin Z."/>
            <person name="Wang H."/>
            <person name="Zhou H."/>
            <person name="Yim W.C."/>
            <person name="Priest H.D."/>
            <person name="Zheng C."/>
            <person name="Woodhouse M."/>
            <person name="Edger P.P."/>
            <person name="Guyot R."/>
            <person name="Guo H.B."/>
            <person name="Guo H."/>
            <person name="Zheng G."/>
            <person name="Singh R."/>
            <person name="Sharma A."/>
            <person name="Min X."/>
            <person name="Zheng Y."/>
            <person name="Lee H."/>
            <person name="Gurtowski J."/>
            <person name="Sedlazeck F.J."/>
            <person name="Harkess A."/>
            <person name="McKain M.R."/>
            <person name="Liao Z."/>
            <person name="Fang J."/>
            <person name="Liu J."/>
            <person name="Zhang X."/>
            <person name="Zhang Q."/>
            <person name="Hu W."/>
            <person name="Qin Y."/>
            <person name="Wang K."/>
            <person name="Chen L.Y."/>
            <person name="Shirley N."/>
            <person name="Lin Y.R."/>
            <person name="Liu L.Y."/>
            <person name="Hernandez A.G."/>
            <person name="Wright C.L."/>
            <person name="Bulone V."/>
            <person name="Tuskan G.A."/>
            <person name="Heath K."/>
            <person name="Zee F."/>
            <person name="Moore P.H."/>
            <person name="Sunkar R."/>
            <person name="Leebens-Mack J.H."/>
            <person name="Mockler T."/>
            <person name="Bennetzen J.L."/>
            <person name="Freeling M."/>
            <person name="Sankoff D."/>
            <person name="Paterson A.H."/>
            <person name="Zhu X."/>
            <person name="Yang X."/>
            <person name="Smith J.A."/>
            <person name="Cushman J.C."/>
            <person name="Paull R.E."/>
            <person name="Yu Q."/>
        </authorList>
    </citation>
    <scope>NUCLEOTIDE SEQUENCE [LARGE SCALE GENOMIC DNA]</scope>
    <source>
        <strain evidence="11">cv. F153</strain>
    </source>
</reference>
<evidence type="ECO:0000256" key="4">
    <source>
        <dbReference type="ARBA" id="ARBA00048740"/>
    </source>
</evidence>
<dbReference type="InterPro" id="IPR029063">
    <property type="entry name" value="SAM-dependent_MTases_sf"/>
</dbReference>
<dbReference type="Gene3D" id="3.40.50.150">
    <property type="entry name" value="Vaccinia Virus protein VP39"/>
    <property type="match status" value="1"/>
</dbReference>
<dbReference type="AlphaFoldDB" id="A0A6P5GCY2"/>
<reference evidence="12" key="2">
    <citation type="submission" date="2025-08" db="UniProtKB">
        <authorList>
            <consortium name="RefSeq"/>
        </authorList>
    </citation>
    <scope>IDENTIFICATION</scope>
    <source>
        <tissue evidence="12">Leaf</tissue>
    </source>
</reference>
<feature type="region of interest" description="Disordered" evidence="8">
    <location>
        <begin position="137"/>
        <end position="167"/>
    </location>
</feature>
<feature type="compositionally biased region" description="Basic and acidic residues" evidence="8">
    <location>
        <begin position="237"/>
        <end position="252"/>
    </location>
</feature>
<dbReference type="RefSeq" id="XP_020103758.1">
    <property type="nucleotide sequence ID" value="XM_020248169.1"/>
</dbReference>
<keyword evidence="11" id="KW-1185">Reference proteome</keyword>
<comment type="catalytic activity">
    <reaction evidence="3">
        <text>a 5'-end (N(2),N(7)-dimethyl 5'-triphosphoguanosine)-ribonucleoside in snoRNA + S-adenosyl-L-methionine = a 5'-end (N(2),N(2),N(7)-trimethyl 5'-triphosphoguanosine)-ribonucleoside in snoRNA + S-adenosyl-L-homocysteine + H(+)</text>
        <dbReference type="Rhea" id="RHEA:78507"/>
        <dbReference type="Rhea" id="RHEA-COMP:19088"/>
        <dbReference type="Rhea" id="RHEA-COMP:19090"/>
        <dbReference type="ChEBI" id="CHEBI:15378"/>
        <dbReference type="ChEBI" id="CHEBI:57856"/>
        <dbReference type="ChEBI" id="CHEBI:59789"/>
        <dbReference type="ChEBI" id="CHEBI:167623"/>
        <dbReference type="ChEBI" id="CHEBI:172880"/>
    </reaction>
    <physiologicalReaction direction="left-to-right" evidence="3">
        <dbReference type="Rhea" id="RHEA:78508"/>
    </physiologicalReaction>
</comment>
<dbReference type="GeneID" id="109720828"/>
<evidence type="ECO:0000256" key="8">
    <source>
        <dbReference type="SAM" id="MobiDB-lite"/>
    </source>
</evidence>
<organism evidence="11 12">
    <name type="scientific">Ananas comosus</name>
    <name type="common">Pineapple</name>
    <name type="synonym">Ananas ananas</name>
    <dbReference type="NCBI Taxonomy" id="4615"/>
    <lineage>
        <taxon>Eukaryota</taxon>
        <taxon>Viridiplantae</taxon>
        <taxon>Streptophyta</taxon>
        <taxon>Embryophyta</taxon>
        <taxon>Tracheophyta</taxon>
        <taxon>Spermatophyta</taxon>
        <taxon>Magnoliopsida</taxon>
        <taxon>Liliopsida</taxon>
        <taxon>Poales</taxon>
        <taxon>Bromeliaceae</taxon>
        <taxon>Bromelioideae</taxon>
        <taxon>Ananas</taxon>
    </lineage>
</organism>
<comment type="similarity">
    <text evidence="2">Belongs to the methyltransferase superfamily. Trimethylguanosine synthase family.</text>
</comment>
<evidence type="ECO:0000256" key="9">
    <source>
        <dbReference type="SAM" id="Phobius"/>
    </source>
</evidence>
<keyword evidence="9" id="KW-0472">Membrane</keyword>
<evidence type="ECO:0000256" key="2">
    <source>
        <dbReference type="ARBA" id="ARBA00025783"/>
    </source>
</evidence>
<protein>
    <recommendedName>
        <fullName evidence="1">Trimethylguanosine synthase</fullName>
    </recommendedName>
    <alternativeName>
        <fullName evidence="7">Cap-specific guanine-N(2) methyltransferase</fullName>
    </alternativeName>
</protein>
<dbReference type="InterPro" id="IPR036020">
    <property type="entry name" value="WW_dom_sf"/>
</dbReference>
<dbReference type="PROSITE" id="PS01159">
    <property type="entry name" value="WW_DOMAIN_1"/>
    <property type="match status" value="1"/>
</dbReference>
<evidence type="ECO:0000256" key="1">
    <source>
        <dbReference type="ARBA" id="ARBA00018517"/>
    </source>
</evidence>
<dbReference type="CDD" id="cd02440">
    <property type="entry name" value="AdoMet_MTases"/>
    <property type="match status" value="1"/>
</dbReference>
<feature type="compositionally biased region" description="Polar residues" evidence="8">
    <location>
        <begin position="212"/>
        <end position="232"/>
    </location>
</feature>
<name>A0A6P5GCY2_ANACO</name>
<dbReference type="GO" id="GO:0005634">
    <property type="term" value="C:nucleus"/>
    <property type="evidence" value="ECO:0007669"/>
    <property type="project" value="TreeGrafter"/>
</dbReference>
<feature type="transmembrane region" description="Helical" evidence="9">
    <location>
        <begin position="6"/>
        <end position="25"/>
    </location>
</feature>